<proteinExistence type="predicted"/>
<sequence length="70" mass="8132">MHHSRWWTNLGKDDRERSKAFDMLSQARMDWAVFARIALGRALRDVRAYVLNPKKRLIETTANSSSAAKE</sequence>
<dbReference type="EMBL" id="CATQJL010000305">
    <property type="protein sequence ID" value="CAJ0604454.1"/>
    <property type="molecule type" value="Genomic_DNA"/>
</dbReference>
<dbReference type="AlphaFoldDB" id="A0AA36H6B8"/>
<organism evidence="1 2">
    <name type="scientific">Cylicocyclus nassatus</name>
    <name type="common">Nematode worm</name>
    <dbReference type="NCBI Taxonomy" id="53992"/>
    <lineage>
        <taxon>Eukaryota</taxon>
        <taxon>Metazoa</taxon>
        <taxon>Ecdysozoa</taxon>
        <taxon>Nematoda</taxon>
        <taxon>Chromadorea</taxon>
        <taxon>Rhabditida</taxon>
        <taxon>Rhabditina</taxon>
        <taxon>Rhabditomorpha</taxon>
        <taxon>Strongyloidea</taxon>
        <taxon>Strongylidae</taxon>
        <taxon>Cylicocyclus</taxon>
    </lineage>
</organism>
<comment type="caution">
    <text evidence="1">The sequence shown here is derived from an EMBL/GenBank/DDBJ whole genome shotgun (WGS) entry which is preliminary data.</text>
</comment>
<accession>A0AA36H6B8</accession>
<gene>
    <name evidence="1" type="ORF">CYNAS_LOCUS16437</name>
</gene>
<protein>
    <submittedName>
        <fullName evidence="1">Uncharacterized protein</fullName>
    </submittedName>
</protein>
<dbReference type="Proteomes" id="UP001176961">
    <property type="component" value="Unassembled WGS sequence"/>
</dbReference>
<reference evidence="1" key="1">
    <citation type="submission" date="2023-07" db="EMBL/GenBank/DDBJ databases">
        <authorList>
            <consortium name="CYATHOMIX"/>
        </authorList>
    </citation>
    <scope>NUCLEOTIDE SEQUENCE</scope>
    <source>
        <strain evidence="1">N/A</strain>
    </source>
</reference>
<evidence type="ECO:0000313" key="1">
    <source>
        <dbReference type="EMBL" id="CAJ0604454.1"/>
    </source>
</evidence>
<name>A0AA36H6B8_CYLNA</name>
<keyword evidence="2" id="KW-1185">Reference proteome</keyword>
<evidence type="ECO:0000313" key="2">
    <source>
        <dbReference type="Proteomes" id="UP001176961"/>
    </source>
</evidence>